<organism evidence="2 3">
    <name type="scientific">Bodo saltans</name>
    <name type="common">Flagellated protozoan</name>
    <dbReference type="NCBI Taxonomy" id="75058"/>
    <lineage>
        <taxon>Eukaryota</taxon>
        <taxon>Discoba</taxon>
        <taxon>Euglenozoa</taxon>
        <taxon>Kinetoplastea</taxon>
        <taxon>Metakinetoplastina</taxon>
        <taxon>Eubodonida</taxon>
        <taxon>Bodonidae</taxon>
        <taxon>Bodo</taxon>
    </lineage>
</organism>
<dbReference type="Pfam" id="PF01593">
    <property type="entry name" value="Amino_oxidase"/>
    <property type="match status" value="1"/>
</dbReference>
<sequence length="474" mass="53414">MSSPRIVILGAGPTGLGAALRLTDLGNSNWELLDSAPIAGGLSRSFVDEKGFTWDLGGHVIFSHYAYFDDAMNFAVQEWNDLERESWVWVSGVWVPYPFQNNIHRLPNADKQRCLEGLIDVHRVEHQDKASNFEEQFTRQMGEGIADLFMRPYNFKVWAVPPKMMSTEWTGERVATVDLKRVCRNVINNTDDLGWGPNATFRFPVHGGTGGIWDALAAKLPQSNMSIGEGNHVVRVDADKKEVILSSGRVVGYDKLISTIAFDDLIRMTDGTFENRAEWPGVADKMIYSATNVIGLGIKGKAPAHLQTKCWMYFPESNSPFYRVTVFSNYSQFNAPEGHWSLMLEVSESTYKPVDQETLMEACIQGCFNSNLLTPEDEIVSKWHKRLAKGYPTPFVGRNDLLNQVQPHLQKADIFSRGRFGGWKYEVANQDHSMMQGVECVEKILGLGEEETYHFPSKVNATKEMTRRLGLLSK</sequence>
<dbReference type="PANTHER" id="PTHR43734">
    <property type="entry name" value="PHYTOENE DESATURASE"/>
    <property type="match status" value="1"/>
</dbReference>
<dbReference type="OMA" id="DGPSWMI"/>
<dbReference type="VEuPathDB" id="TriTrypDB:BSAL_79430"/>
<dbReference type="Gene3D" id="3.50.50.60">
    <property type="entry name" value="FAD/NAD(P)-binding domain"/>
    <property type="match status" value="1"/>
</dbReference>
<dbReference type="AlphaFoldDB" id="A0A0S4J0D0"/>
<dbReference type="GO" id="GO:0016491">
    <property type="term" value="F:oxidoreductase activity"/>
    <property type="evidence" value="ECO:0007669"/>
    <property type="project" value="InterPro"/>
</dbReference>
<keyword evidence="3" id="KW-1185">Reference proteome</keyword>
<proteinExistence type="predicted"/>
<dbReference type="EMBL" id="CYKH01000812">
    <property type="protein sequence ID" value="CUG43839.1"/>
    <property type="molecule type" value="Genomic_DNA"/>
</dbReference>
<dbReference type="InterPro" id="IPR002937">
    <property type="entry name" value="Amino_oxidase"/>
</dbReference>
<protein>
    <recommendedName>
        <fullName evidence="1">Amine oxidase domain-containing protein</fullName>
    </recommendedName>
</protein>
<feature type="domain" description="Amine oxidase" evidence="1">
    <location>
        <begin position="14"/>
        <end position="405"/>
    </location>
</feature>
<dbReference type="Proteomes" id="UP000051952">
    <property type="component" value="Unassembled WGS sequence"/>
</dbReference>
<evidence type="ECO:0000259" key="1">
    <source>
        <dbReference type="Pfam" id="PF01593"/>
    </source>
</evidence>
<accession>A0A0S4J0D0</accession>
<dbReference type="SUPFAM" id="SSF51905">
    <property type="entry name" value="FAD/NAD(P)-binding domain"/>
    <property type="match status" value="1"/>
</dbReference>
<dbReference type="InterPro" id="IPR036188">
    <property type="entry name" value="FAD/NAD-bd_sf"/>
</dbReference>
<dbReference type="OrthoDB" id="38045at2759"/>
<evidence type="ECO:0000313" key="2">
    <source>
        <dbReference type="EMBL" id="CUG43839.1"/>
    </source>
</evidence>
<name>A0A0S4J0D0_BODSA</name>
<gene>
    <name evidence="2" type="ORF">BSAL_79430</name>
</gene>
<evidence type="ECO:0000313" key="3">
    <source>
        <dbReference type="Proteomes" id="UP000051952"/>
    </source>
</evidence>
<reference evidence="3" key="1">
    <citation type="submission" date="2015-09" db="EMBL/GenBank/DDBJ databases">
        <authorList>
            <consortium name="Pathogen Informatics"/>
        </authorList>
    </citation>
    <scope>NUCLEOTIDE SEQUENCE [LARGE SCALE GENOMIC DNA]</scope>
    <source>
        <strain evidence="3">Lake Konstanz</strain>
    </source>
</reference>
<dbReference type="PANTHER" id="PTHR43734:SF4">
    <property type="entry name" value="AMINE OXIDASE DOMAIN-CONTAINING PROTEIN"/>
    <property type="match status" value="1"/>
</dbReference>